<dbReference type="Pfam" id="PF00730">
    <property type="entry name" value="HhH-GPD"/>
    <property type="match status" value="1"/>
</dbReference>
<dbReference type="CDD" id="cd00056">
    <property type="entry name" value="ENDO3c"/>
    <property type="match status" value="1"/>
</dbReference>
<dbReference type="Proteomes" id="UP000276417">
    <property type="component" value="Chromosome 1"/>
</dbReference>
<organism evidence="2 3">
    <name type="scientific">Deinococcus psychrotolerans</name>
    <dbReference type="NCBI Taxonomy" id="2489213"/>
    <lineage>
        <taxon>Bacteria</taxon>
        <taxon>Thermotogati</taxon>
        <taxon>Deinococcota</taxon>
        <taxon>Deinococci</taxon>
        <taxon>Deinococcales</taxon>
        <taxon>Deinococcaceae</taxon>
        <taxon>Deinococcus</taxon>
    </lineage>
</organism>
<dbReference type="EMBL" id="CP034183">
    <property type="protein sequence ID" value="AZI42945.1"/>
    <property type="molecule type" value="Genomic_DNA"/>
</dbReference>
<dbReference type="SUPFAM" id="SSF48150">
    <property type="entry name" value="DNA-glycosylase"/>
    <property type="match status" value="1"/>
</dbReference>
<dbReference type="InterPro" id="IPR011257">
    <property type="entry name" value="DNA_glycosylase"/>
</dbReference>
<dbReference type="SMART" id="SM00478">
    <property type="entry name" value="ENDO3c"/>
    <property type="match status" value="1"/>
</dbReference>
<keyword evidence="2" id="KW-0378">Hydrolase</keyword>
<keyword evidence="2" id="KW-0540">Nuclease</keyword>
<sequence>MPELPLFELPDTDTNHDLNVNQPPEARAALLLTVYKRFRAEYGEVPLTPRREAMHELISTILSQRTTAANEDAAYQELRELGDWDAIVDAPTEAVAHAIRLSNYPDQKAPRIQATLKAVKAERGNYDLDFLIELTPEAGLKWLTALPGVGVKTASLVLLFNYAKPVFPVDTHVHRITTRIGAIPKMGEQAAHKALLSLLPPEPPLLYELHINLLRHGQRVCSFSFPKCGKCVLQDVCDAYQIYGGKVPAFKG</sequence>
<dbReference type="Gene3D" id="1.10.340.30">
    <property type="entry name" value="Hypothetical protein, domain 2"/>
    <property type="match status" value="1"/>
</dbReference>
<dbReference type="PIRSF" id="PIRSF001435">
    <property type="entry name" value="Nth"/>
    <property type="match status" value="1"/>
</dbReference>
<dbReference type="AlphaFoldDB" id="A0A3G8YD90"/>
<dbReference type="OrthoDB" id="9800977at2"/>
<name>A0A3G8YD90_9DEIO</name>
<dbReference type="InterPro" id="IPR023170">
    <property type="entry name" value="HhH_base_excis_C"/>
</dbReference>
<dbReference type="Gene3D" id="1.10.1670.10">
    <property type="entry name" value="Helix-hairpin-Helix base-excision DNA repair enzymes (C-terminal)"/>
    <property type="match status" value="1"/>
</dbReference>
<dbReference type="PANTHER" id="PTHR47203:SF1">
    <property type="entry name" value="HYPOTHETICAL BASE EXCISION DNA REPAIR PROTEIN (EUROFUNG)"/>
    <property type="match status" value="1"/>
</dbReference>
<evidence type="ECO:0000259" key="1">
    <source>
        <dbReference type="SMART" id="SM00478"/>
    </source>
</evidence>
<dbReference type="RefSeq" id="WP_124870516.1">
    <property type="nucleotide sequence ID" value="NZ_CP034183.1"/>
</dbReference>
<accession>A0A3G8YD90</accession>
<dbReference type="GO" id="GO:0006284">
    <property type="term" value="P:base-excision repair"/>
    <property type="evidence" value="ECO:0007669"/>
    <property type="project" value="InterPro"/>
</dbReference>
<dbReference type="InterPro" id="IPR003265">
    <property type="entry name" value="HhH-GPD_domain"/>
</dbReference>
<protein>
    <submittedName>
        <fullName evidence="2">Endonuclease III</fullName>
    </submittedName>
</protein>
<dbReference type="GO" id="GO:0004519">
    <property type="term" value="F:endonuclease activity"/>
    <property type="evidence" value="ECO:0007669"/>
    <property type="project" value="UniProtKB-KW"/>
</dbReference>
<gene>
    <name evidence="2" type="ORF">EHF33_09475</name>
</gene>
<dbReference type="PANTHER" id="PTHR47203">
    <property type="match status" value="1"/>
</dbReference>
<evidence type="ECO:0000313" key="2">
    <source>
        <dbReference type="EMBL" id="AZI42945.1"/>
    </source>
</evidence>
<keyword evidence="2" id="KW-0255">Endonuclease</keyword>
<reference evidence="2 3" key="1">
    <citation type="submission" date="2018-11" db="EMBL/GenBank/DDBJ databases">
        <title>Deinococcus shelandsis sp. nov., isolated from South Shetland Islands soil of Antarctica.</title>
        <authorList>
            <person name="Tian J."/>
        </authorList>
    </citation>
    <scope>NUCLEOTIDE SEQUENCE [LARGE SCALE GENOMIC DNA]</scope>
    <source>
        <strain evidence="2 3">S14-83T</strain>
    </source>
</reference>
<proteinExistence type="predicted"/>
<dbReference type="KEGG" id="dph:EHF33_09475"/>
<keyword evidence="3" id="KW-1185">Reference proteome</keyword>
<feature type="domain" description="HhH-GPD" evidence="1">
    <location>
        <begin position="62"/>
        <end position="219"/>
    </location>
</feature>
<evidence type="ECO:0000313" key="3">
    <source>
        <dbReference type="Proteomes" id="UP000276417"/>
    </source>
</evidence>